<dbReference type="SMART" id="SM00852">
    <property type="entry name" value="MoCF_biosynth"/>
    <property type="match status" value="2"/>
</dbReference>
<comment type="catalytic activity">
    <reaction evidence="5">
        <text>molybdopterin + ATP + H(+) = adenylyl-molybdopterin + diphosphate</text>
        <dbReference type="Rhea" id="RHEA:31331"/>
        <dbReference type="ChEBI" id="CHEBI:15378"/>
        <dbReference type="ChEBI" id="CHEBI:30616"/>
        <dbReference type="ChEBI" id="CHEBI:33019"/>
        <dbReference type="ChEBI" id="CHEBI:58698"/>
        <dbReference type="ChEBI" id="CHEBI:62727"/>
    </reaction>
</comment>
<keyword evidence="5" id="KW-0808">Transferase</keyword>
<reference evidence="8" key="1">
    <citation type="submission" date="2022-07" db="EMBL/GenBank/DDBJ databases">
        <title>Phylogenomic reconstructions and comparative analyses of Kickxellomycotina fungi.</title>
        <authorList>
            <person name="Reynolds N.K."/>
            <person name="Stajich J.E."/>
            <person name="Barry K."/>
            <person name="Grigoriev I.V."/>
            <person name="Crous P."/>
            <person name="Smith M.E."/>
        </authorList>
    </citation>
    <scope>NUCLEOTIDE SEQUENCE</scope>
    <source>
        <strain evidence="8">NRRL 3115</strain>
    </source>
</reference>
<dbReference type="CDD" id="cd00887">
    <property type="entry name" value="MoeA"/>
    <property type="match status" value="1"/>
</dbReference>
<evidence type="ECO:0000256" key="1">
    <source>
        <dbReference type="ARBA" id="ARBA00005046"/>
    </source>
</evidence>
<dbReference type="CDD" id="cd00886">
    <property type="entry name" value="MogA_MoaB"/>
    <property type="match status" value="1"/>
</dbReference>
<dbReference type="InterPro" id="IPR036135">
    <property type="entry name" value="MoeA_linker/N_sf"/>
</dbReference>
<comment type="similarity">
    <text evidence="2">In the C-terminal section; belongs to the MoeA family.</text>
</comment>
<dbReference type="SUPFAM" id="SSF63867">
    <property type="entry name" value="MoeA C-terminal domain-like"/>
    <property type="match status" value="1"/>
</dbReference>
<dbReference type="InterPro" id="IPR005110">
    <property type="entry name" value="MoeA_linker/N"/>
</dbReference>
<dbReference type="GO" id="GO:0061599">
    <property type="term" value="F:molybdopterin molybdotransferase activity"/>
    <property type="evidence" value="ECO:0007669"/>
    <property type="project" value="UniProtKB-UniRule"/>
</dbReference>
<dbReference type="GO" id="GO:0005829">
    <property type="term" value="C:cytosol"/>
    <property type="evidence" value="ECO:0007669"/>
    <property type="project" value="TreeGrafter"/>
</dbReference>
<evidence type="ECO:0000256" key="4">
    <source>
        <dbReference type="ARBA" id="ARBA00023150"/>
    </source>
</evidence>
<dbReference type="Proteomes" id="UP001151518">
    <property type="component" value="Unassembled WGS sequence"/>
</dbReference>
<dbReference type="GO" id="GO:0061598">
    <property type="term" value="F:molybdopterin adenylyltransferase activity"/>
    <property type="evidence" value="ECO:0007669"/>
    <property type="project" value="UniProtKB-UniRule"/>
</dbReference>
<name>A0A9W8G2S4_9FUNG</name>
<keyword evidence="5" id="KW-0500">Molybdenum</keyword>
<dbReference type="GO" id="GO:0046872">
    <property type="term" value="F:metal ion binding"/>
    <property type="evidence" value="ECO:0007669"/>
    <property type="project" value="UniProtKB-UniRule"/>
</dbReference>
<keyword evidence="5" id="KW-0460">Magnesium</keyword>
<dbReference type="OrthoDB" id="4349954at2759"/>
<feature type="domain" description="MoaB/Mog" evidence="7">
    <location>
        <begin position="6"/>
        <end position="166"/>
    </location>
</feature>
<comment type="catalytic activity">
    <reaction evidence="5">
        <text>adenylyl-molybdopterin + molybdate = Mo-molybdopterin + AMP + H(+)</text>
        <dbReference type="Rhea" id="RHEA:35047"/>
        <dbReference type="ChEBI" id="CHEBI:15378"/>
        <dbReference type="ChEBI" id="CHEBI:36264"/>
        <dbReference type="ChEBI" id="CHEBI:62727"/>
        <dbReference type="ChEBI" id="CHEBI:71302"/>
        <dbReference type="ChEBI" id="CHEBI:456215"/>
    </reaction>
</comment>
<comment type="cofactor">
    <cofactor evidence="5">
        <name>Mg(2+)</name>
        <dbReference type="ChEBI" id="CHEBI:18420"/>
    </cofactor>
</comment>
<dbReference type="Gene3D" id="3.40.980.10">
    <property type="entry name" value="MoaB/Mog-like domain"/>
    <property type="match status" value="2"/>
</dbReference>
<feature type="region of interest" description="Disordered" evidence="6">
    <location>
        <begin position="209"/>
        <end position="228"/>
    </location>
</feature>
<gene>
    <name evidence="8" type="ORF">GGI25_003025</name>
</gene>
<dbReference type="Gene3D" id="2.40.340.10">
    <property type="entry name" value="MoeA, C-terminal, domain IV"/>
    <property type="match status" value="1"/>
</dbReference>
<dbReference type="SUPFAM" id="SSF63882">
    <property type="entry name" value="MoeA N-terminal region -like"/>
    <property type="match status" value="1"/>
</dbReference>
<evidence type="ECO:0000256" key="3">
    <source>
        <dbReference type="ARBA" id="ARBA00012509"/>
    </source>
</evidence>
<dbReference type="PANTHER" id="PTHR10192">
    <property type="entry name" value="MOLYBDOPTERIN BIOSYNTHESIS PROTEIN"/>
    <property type="match status" value="1"/>
</dbReference>
<dbReference type="GO" id="GO:0006777">
    <property type="term" value="P:Mo-molybdopterin cofactor biosynthetic process"/>
    <property type="evidence" value="ECO:0007669"/>
    <property type="project" value="UniProtKB-UniRule"/>
</dbReference>
<dbReference type="Gene3D" id="2.170.190.11">
    <property type="entry name" value="Molybdopterin biosynthesis moea protein, domain 3"/>
    <property type="match status" value="1"/>
</dbReference>
<evidence type="ECO:0000256" key="2">
    <source>
        <dbReference type="ARBA" id="ARBA00008339"/>
    </source>
</evidence>
<dbReference type="InterPro" id="IPR038987">
    <property type="entry name" value="MoeA-like"/>
</dbReference>
<evidence type="ECO:0000256" key="5">
    <source>
        <dbReference type="RuleBase" id="RU365090"/>
    </source>
</evidence>
<dbReference type="FunFam" id="2.170.190.11:FF:000001">
    <property type="entry name" value="Molybdopterin molybdenumtransferase"/>
    <property type="match status" value="1"/>
</dbReference>
<dbReference type="Pfam" id="PF03453">
    <property type="entry name" value="MoeA_N"/>
    <property type="match status" value="1"/>
</dbReference>
<evidence type="ECO:0000313" key="8">
    <source>
        <dbReference type="EMBL" id="KAJ2677635.1"/>
    </source>
</evidence>
<keyword evidence="5" id="KW-0479">Metal-binding</keyword>
<sequence>MSVPVGILTVSDKCSRGKAVDTSGPALAQLLSEAKTNNRWVVVTTAIVPDDKNLIANTVQNWCTPKSYSAGGMHAEPLCRLVIVTGGTGISPSDVTVGAIEPLFTKRLPSLATAMVVGSLKITPMAALSQVTAGVVCDAAIVLAVPGSKKGSVENVQQVLPALPHAVDTLMARSGTRHLHENVEDTSVDNREAAQAASRSVLCSCSREDEDTTDAGSATHSQHSPDTTITKPIARAANDLSASVVRRARKSPYPMIPVAKALDIVLSNTKTLQPVDLPLCDIRAGQIVARDVVAQENVPAYPASVMDGYAVIATDGPGDYIVRGSSTAGSKEGTVTAENPLLSGQIVRIATGAPMPPGADAVVMVEDTVLLESTHKINDAGEEEEEELRVRILGSGRVEPGQHVRSIGHDLQKGTTVLHAGDAITTVGGEIGTLAISGNRLFSMYVLPKIAVMSTGDEVIDVLGEDASKTGSGPLLDALSYGAIRDSNRPALIAALSALGCPVNDLGVVKDDPDLISESISKALETCEGVITTGGVSMGEKDWLKPVVDQRLGGQILFGRVAMKPSKPTTFATIPQTKNSTENNGQQKQKFVFALPGNPVSALVAFHMFVAPAIRLLSGHALNIAKGVVSGWDNTEEMLSVLRPSVKAAFEGPEITLDRVRPEYVRGMLAWSQKYNKWTAKLMDQKQQSSRMASMQSANVLISLPCGSDAKRTVRHGELVTAIVIATPLFTF</sequence>
<dbReference type="InterPro" id="IPR036425">
    <property type="entry name" value="MoaB/Mog-like_dom_sf"/>
</dbReference>
<comment type="pathway">
    <text evidence="1 5">Cofactor biosynthesis; molybdopterin biosynthesis.</text>
</comment>
<dbReference type="PANTHER" id="PTHR10192:SF5">
    <property type="entry name" value="GEPHYRIN"/>
    <property type="match status" value="1"/>
</dbReference>
<evidence type="ECO:0000259" key="7">
    <source>
        <dbReference type="SMART" id="SM00852"/>
    </source>
</evidence>
<feature type="compositionally biased region" description="Polar residues" evidence="6">
    <location>
        <begin position="214"/>
        <end position="228"/>
    </location>
</feature>
<comment type="function">
    <text evidence="5">Catalyzes two steps in the biosynthesis of the molybdenum cofactor. In the first step, molybdopterin is adenylated. Subsequently, molybdate is inserted into adenylated molybdopterin and AMP is released.</text>
</comment>
<dbReference type="AlphaFoldDB" id="A0A9W8G2S4"/>
<protein>
    <recommendedName>
        <fullName evidence="3">molybdopterin adenylyltransferase</fullName>
        <ecNumber evidence="3">2.7.7.75</ecNumber>
    </recommendedName>
</protein>
<dbReference type="Gene3D" id="3.90.105.10">
    <property type="entry name" value="Molybdopterin biosynthesis moea protein, domain 2"/>
    <property type="match status" value="1"/>
</dbReference>
<keyword evidence="4 5" id="KW-0501">Molybdenum cofactor biosynthesis</keyword>
<evidence type="ECO:0000313" key="9">
    <source>
        <dbReference type="Proteomes" id="UP001151518"/>
    </source>
</evidence>
<organism evidence="8 9">
    <name type="scientific">Coemansia spiralis</name>
    <dbReference type="NCBI Taxonomy" id="417178"/>
    <lineage>
        <taxon>Eukaryota</taxon>
        <taxon>Fungi</taxon>
        <taxon>Fungi incertae sedis</taxon>
        <taxon>Zoopagomycota</taxon>
        <taxon>Kickxellomycotina</taxon>
        <taxon>Kickxellomycetes</taxon>
        <taxon>Kickxellales</taxon>
        <taxon>Kickxellaceae</taxon>
        <taxon>Coemansia</taxon>
    </lineage>
</organism>
<feature type="domain" description="MoaB/Mog" evidence="7">
    <location>
        <begin position="451"/>
        <end position="616"/>
    </location>
</feature>
<proteinExistence type="inferred from homology"/>
<dbReference type="InterPro" id="IPR036688">
    <property type="entry name" value="MoeA_C_domain_IV_sf"/>
</dbReference>
<dbReference type="SUPFAM" id="SSF53218">
    <property type="entry name" value="Molybdenum cofactor biosynthesis proteins"/>
    <property type="match status" value="2"/>
</dbReference>
<dbReference type="NCBIfam" id="TIGR00177">
    <property type="entry name" value="molyb_syn"/>
    <property type="match status" value="1"/>
</dbReference>
<comment type="caution">
    <text evidence="8">The sequence shown here is derived from an EMBL/GenBank/DDBJ whole genome shotgun (WGS) entry which is preliminary data.</text>
</comment>
<dbReference type="EMBL" id="JANBTW010000030">
    <property type="protein sequence ID" value="KAJ2677635.1"/>
    <property type="molecule type" value="Genomic_DNA"/>
</dbReference>
<dbReference type="EC" id="2.7.7.75" evidence="3"/>
<evidence type="ECO:0000256" key="6">
    <source>
        <dbReference type="SAM" id="MobiDB-lite"/>
    </source>
</evidence>
<dbReference type="Pfam" id="PF00994">
    <property type="entry name" value="MoCF_biosynth"/>
    <property type="match status" value="2"/>
</dbReference>
<dbReference type="FunFam" id="3.40.980.10:FF:000001">
    <property type="entry name" value="Molybdopterin molybdenumtransferase"/>
    <property type="match status" value="1"/>
</dbReference>
<accession>A0A9W8G2S4</accession>
<dbReference type="InterPro" id="IPR001453">
    <property type="entry name" value="MoaB/Mog_dom"/>
</dbReference>
<comment type="similarity">
    <text evidence="5">Belongs to the MoeA family.</text>
</comment>
<dbReference type="GO" id="GO:0005524">
    <property type="term" value="F:ATP binding"/>
    <property type="evidence" value="ECO:0007669"/>
    <property type="project" value="UniProtKB-UniRule"/>
</dbReference>